<dbReference type="EMBL" id="FPCG01000002">
    <property type="protein sequence ID" value="SFV21325.1"/>
    <property type="molecule type" value="Genomic_DNA"/>
</dbReference>
<keyword evidence="2" id="KW-1185">Reference proteome</keyword>
<evidence type="ECO:0000313" key="1">
    <source>
        <dbReference type="EMBL" id="SFV21325.1"/>
    </source>
</evidence>
<proteinExistence type="predicted"/>
<reference evidence="1 2" key="1">
    <citation type="submission" date="2016-10" db="EMBL/GenBank/DDBJ databases">
        <authorList>
            <person name="de Groot N.N."/>
        </authorList>
    </citation>
    <scope>NUCLEOTIDE SEQUENCE [LARGE SCALE GENOMIC DNA]</scope>
    <source>
        <strain evidence="1 2">CGMCC 1.7054</strain>
    </source>
</reference>
<evidence type="ECO:0000313" key="2">
    <source>
        <dbReference type="Proteomes" id="UP000198881"/>
    </source>
</evidence>
<dbReference type="Proteomes" id="UP000198881">
    <property type="component" value="Unassembled WGS sequence"/>
</dbReference>
<protein>
    <submittedName>
        <fullName evidence="1">Uncharacterized protein</fullName>
    </submittedName>
</protein>
<dbReference type="OrthoDB" id="5194721at2"/>
<name>A0A1I7MHC9_9MICC</name>
<sequence length="144" mass="16271">MRDNTVETLTEVLGSMDDRQEQAEAVFAALRSNDRTRKRARTLTYRCPNTRRCALAEVYSSPVGVLIHHPHFKMSPKLNAATSSEEGRRANTLDGDRHWKARTYFLEAALNLTLSCDHIHDALIDREQVTRDIKAGHAEVIVTA</sequence>
<dbReference type="RefSeq" id="WP_143109410.1">
    <property type="nucleotide sequence ID" value="NZ_FPCG01000002.1"/>
</dbReference>
<gene>
    <name evidence="1" type="ORF">SAMN04487966_102297</name>
</gene>
<dbReference type="AlphaFoldDB" id="A0A1I7MHC9"/>
<accession>A0A1I7MHC9</accession>
<organism evidence="1 2">
    <name type="scientific">Micrococcus terreus</name>
    <dbReference type="NCBI Taxonomy" id="574650"/>
    <lineage>
        <taxon>Bacteria</taxon>
        <taxon>Bacillati</taxon>
        <taxon>Actinomycetota</taxon>
        <taxon>Actinomycetes</taxon>
        <taxon>Micrococcales</taxon>
        <taxon>Micrococcaceae</taxon>
        <taxon>Micrococcus</taxon>
    </lineage>
</organism>
<dbReference type="STRING" id="574650.SAMN04487966_102297"/>